<sequence>MTSRNELKLSFSAKSENEALARVAIGAFISNLDPTMDELDDVRTVISEAVTNAIIHGYEEDPSKQVVIEAVIENNEVQISVSDTGLGIEDIDLARQPLFTSKPELERSGMGFSIMETFLDKLEVTSKPGEGTTVFMKKHIVSKTRSTARA</sequence>
<keyword evidence="1 7" id="KW-0723">Serine/threonine-protein kinase</keyword>
<keyword evidence="3 7" id="KW-0547">Nucleotide-binding</keyword>
<keyword evidence="2 7" id="KW-0808">Transferase</keyword>
<dbReference type="SMART" id="SM00387">
    <property type="entry name" value="HATPase_c"/>
    <property type="match status" value="1"/>
</dbReference>
<evidence type="ECO:0000256" key="1">
    <source>
        <dbReference type="ARBA" id="ARBA00022527"/>
    </source>
</evidence>
<comment type="function">
    <text evidence="7">Binds to sigma F and blocks its ability to form an RNA polymerase holoenzyme (E-sigma F). Phosphorylates SpoIIAA on a serine residue. This phosphorylation may enable SpoIIAA to act as an anti-anti-sigma factor that counteracts SpoIIAB and thus releases sigma F from inhibition.</text>
</comment>
<dbReference type="PANTHER" id="PTHR35526:SF3">
    <property type="entry name" value="ANTI-SIGMA-F FACTOR RSBW"/>
    <property type="match status" value="1"/>
</dbReference>
<keyword evidence="10" id="KW-1185">Reference proteome</keyword>
<reference evidence="10" key="1">
    <citation type="journal article" date="2019" name="Int. J. Syst. Evol. Microbiol.">
        <title>The Global Catalogue of Microorganisms (GCM) 10K type strain sequencing project: providing services to taxonomists for standard genome sequencing and annotation.</title>
        <authorList>
            <consortium name="The Broad Institute Genomics Platform"/>
            <consortium name="The Broad Institute Genome Sequencing Center for Infectious Disease"/>
            <person name="Wu L."/>
            <person name="Ma J."/>
        </authorList>
    </citation>
    <scope>NUCLEOTIDE SEQUENCE [LARGE SCALE GENOMIC DNA]</scope>
    <source>
        <strain evidence="10">GH52</strain>
    </source>
</reference>
<dbReference type="RefSeq" id="WP_377771774.1">
    <property type="nucleotide sequence ID" value="NZ_JBHUHO010000029.1"/>
</dbReference>
<dbReference type="SUPFAM" id="SSF55874">
    <property type="entry name" value="ATPase domain of HSP90 chaperone/DNA topoisomerase II/histidine kinase"/>
    <property type="match status" value="1"/>
</dbReference>
<name>A0ABW4YK46_9BACL</name>
<accession>A0ABW4YK46</accession>
<evidence type="ECO:0000256" key="2">
    <source>
        <dbReference type="ARBA" id="ARBA00022679"/>
    </source>
</evidence>
<dbReference type="NCBIfam" id="TIGR01925">
    <property type="entry name" value="spIIAB"/>
    <property type="match status" value="1"/>
</dbReference>
<dbReference type="InterPro" id="IPR036890">
    <property type="entry name" value="HATPase_C_sf"/>
</dbReference>
<evidence type="ECO:0000256" key="5">
    <source>
        <dbReference type="ARBA" id="ARBA00022840"/>
    </source>
</evidence>
<dbReference type="EC" id="2.7.11.1" evidence="7"/>
<evidence type="ECO:0000259" key="8">
    <source>
        <dbReference type="SMART" id="SM00387"/>
    </source>
</evidence>
<dbReference type="Gene3D" id="3.30.565.10">
    <property type="entry name" value="Histidine kinase-like ATPase, C-terminal domain"/>
    <property type="match status" value="1"/>
</dbReference>
<evidence type="ECO:0000256" key="4">
    <source>
        <dbReference type="ARBA" id="ARBA00022777"/>
    </source>
</evidence>
<dbReference type="InterPro" id="IPR050267">
    <property type="entry name" value="Anti-sigma-factor_SerPK"/>
</dbReference>
<evidence type="ECO:0000256" key="3">
    <source>
        <dbReference type="ARBA" id="ARBA00022741"/>
    </source>
</evidence>
<dbReference type="PANTHER" id="PTHR35526">
    <property type="entry name" value="ANTI-SIGMA-F FACTOR RSBW-RELATED"/>
    <property type="match status" value="1"/>
</dbReference>
<proteinExistence type="inferred from homology"/>
<organism evidence="9 10">
    <name type="scientific">Paenibacillus yanchengensis</name>
    <dbReference type="NCBI Taxonomy" id="2035833"/>
    <lineage>
        <taxon>Bacteria</taxon>
        <taxon>Bacillati</taxon>
        <taxon>Bacillota</taxon>
        <taxon>Bacilli</taxon>
        <taxon>Bacillales</taxon>
        <taxon>Paenibacillaceae</taxon>
        <taxon>Paenibacillus</taxon>
    </lineage>
</organism>
<evidence type="ECO:0000313" key="10">
    <source>
        <dbReference type="Proteomes" id="UP001597362"/>
    </source>
</evidence>
<dbReference type="EMBL" id="JBHUHO010000029">
    <property type="protein sequence ID" value="MFD2116019.1"/>
    <property type="molecule type" value="Genomic_DNA"/>
</dbReference>
<dbReference type="InterPro" id="IPR010194">
    <property type="entry name" value="Anti-sigma_F"/>
</dbReference>
<keyword evidence="6 7" id="KW-0749">Sporulation</keyword>
<comment type="catalytic activity">
    <reaction evidence="7">
        <text>L-threonyl-[protein] + ATP = O-phospho-L-threonyl-[protein] + ADP + H(+)</text>
        <dbReference type="Rhea" id="RHEA:46608"/>
        <dbReference type="Rhea" id="RHEA-COMP:11060"/>
        <dbReference type="Rhea" id="RHEA-COMP:11605"/>
        <dbReference type="ChEBI" id="CHEBI:15378"/>
        <dbReference type="ChEBI" id="CHEBI:30013"/>
        <dbReference type="ChEBI" id="CHEBI:30616"/>
        <dbReference type="ChEBI" id="CHEBI:61977"/>
        <dbReference type="ChEBI" id="CHEBI:456216"/>
        <dbReference type="EC" id="2.7.11.1"/>
    </reaction>
</comment>
<gene>
    <name evidence="7 9" type="primary">spoIIAB</name>
    <name evidence="9" type="ORF">ACFSJH_09810</name>
</gene>
<evidence type="ECO:0000256" key="7">
    <source>
        <dbReference type="HAMAP-Rule" id="MF_00637"/>
    </source>
</evidence>
<keyword evidence="5 7" id="KW-0067">ATP-binding</keyword>
<dbReference type="Pfam" id="PF13581">
    <property type="entry name" value="HATPase_c_2"/>
    <property type="match status" value="1"/>
</dbReference>
<feature type="domain" description="Histidine kinase/HSP90-like ATPase" evidence="8">
    <location>
        <begin position="37"/>
        <end position="142"/>
    </location>
</feature>
<dbReference type="InterPro" id="IPR003594">
    <property type="entry name" value="HATPase_dom"/>
</dbReference>
<dbReference type="Proteomes" id="UP001597362">
    <property type="component" value="Unassembled WGS sequence"/>
</dbReference>
<comment type="similarity">
    <text evidence="7">Belongs to the anti-sigma-factor family.</text>
</comment>
<comment type="caution">
    <text evidence="9">The sequence shown here is derived from an EMBL/GenBank/DDBJ whole genome shotgun (WGS) entry which is preliminary data.</text>
</comment>
<protein>
    <recommendedName>
        <fullName evidence="7">Anti-sigma F factor</fullName>
        <ecNumber evidence="7">2.7.11.1</ecNumber>
    </recommendedName>
    <alternativeName>
        <fullName evidence="7">Stage II sporulation protein AB</fullName>
    </alternativeName>
</protein>
<comment type="catalytic activity">
    <reaction evidence="7">
        <text>L-seryl-[protein] + ATP = O-phospho-L-seryl-[protein] + ADP + H(+)</text>
        <dbReference type="Rhea" id="RHEA:17989"/>
        <dbReference type="Rhea" id="RHEA-COMP:9863"/>
        <dbReference type="Rhea" id="RHEA-COMP:11604"/>
        <dbReference type="ChEBI" id="CHEBI:15378"/>
        <dbReference type="ChEBI" id="CHEBI:29999"/>
        <dbReference type="ChEBI" id="CHEBI:30616"/>
        <dbReference type="ChEBI" id="CHEBI:83421"/>
        <dbReference type="ChEBI" id="CHEBI:456216"/>
        <dbReference type="EC" id="2.7.11.1"/>
    </reaction>
</comment>
<evidence type="ECO:0000256" key="6">
    <source>
        <dbReference type="ARBA" id="ARBA00022969"/>
    </source>
</evidence>
<evidence type="ECO:0000313" key="9">
    <source>
        <dbReference type="EMBL" id="MFD2116019.1"/>
    </source>
</evidence>
<dbReference type="GO" id="GO:0004674">
    <property type="term" value="F:protein serine/threonine kinase activity"/>
    <property type="evidence" value="ECO:0007669"/>
    <property type="project" value="UniProtKB-EC"/>
</dbReference>
<keyword evidence="4 7" id="KW-0418">Kinase</keyword>
<dbReference type="HAMAP" id="MF_00637">
    <property type="entry name" value="Anti_sigma_F"/>
    <property type="match status" value="1"/>
</dbReference>